<keyword evidence="2" id="KW-1185">Reference proteome</keyword>
<gene>
    <name evidence="1" type="ORF">WMY93_029447</name>
</gene>
<sequence length="79" mass="8709">MRESLDINVKHEFLGLTKQSDEKNKRERAEAVTAALCLGLLLPSSEEHHGPLSTGAFPQFHDCLNHRATDVAACQVLPD</sequence>
<proteinExistence type="predicted"/>
<dbReference type="EMBL" id="JBBPFD010000021">
    <property type="protein sequence ID" value="KAK7883273.1"/>
    <property type="molecule type" value="Genomic_DNA"/>
</dbReference>
<name>A0AAW0MY02_9GOBI</name>
<accession>A0AAW0MY02</accession>
<organism evidence="1 2">
    <name type="scientific">Mugilogobius chulae</name>
    <name type="common">yellowstripe goby</name>
    <dbReference type="NCBI Taxonomy" id="88201"/>
    <lineage>
        <taxon>Eukaryota</taxon>
        <taxon>Metazoa</taxon>
        <taxon>Chordata</taxon>
        <taxon>Craniata</taxon>
        <taxon>Vertebrata</taxon>
        <taxon>Euteleostomi</taxon>
        <taxon>Actinopterygii</taxon>
        <taxon>Neopterygii</taxon>
        <taxon>Teleostei</taxon>
        <taxon>Neoteleostei</taxon>
        <taxon>Acanthomorphata</taxon>
        <taxon>Gobiaria</taxon>
        <taxon>Gobiiformes</taxon>
        <taxon>Gobioidei</taxon>
        <taxon>Gobiidae</taxon>
        <taxon>Gobionellinae</taxon>
        <taxon>Mugilogobius</taxon>
    </lineage>
</organism>
<dbReference type="AlphaFoldDB" id="A0AAW0MY02"/>
<reference evidence="2" key="1">
    <citation type="submission" date="2024-04" db="EMBL/GenBank/DDBJ databases">
        <title>Salinicola lusitanus LLJ914,a marine bacterium isolated from the Okinawa Trough.</title>
        <authorList>
            <person name="Li J."/>
        </authorList>
    </citation>
    <scope>NUCLEOTIDE SEQUENCE [LARGE SCALE GENOMIC DNA]</scope>
</reference>
<comment type="caution">
    <text evidence="1">The sequence shown here is derived from an EMBL/GenBank/DDBJ whole genome shotgun (WGS) entry which is preliminary data.</text>
</comment>
<protein>
    <submittedName>
        <fullName evidence="1">Uncharacterized protein</fullName>
    </submittedName>
</protein>
<evidence type="ECO:0000313" key="1">
    <source>
        <dbReference type="EMBL" id="KAK7883273.1"/>
    </source>
</evidence>
<dbReference type="Proteomes" id="UP001460270">
    <property type="component" value="Unassembled WGS sequence"/>
</dbReference>
<evidence type="ECO:0000313" key="2">
    <source>
        <dbReference type="Proteomes" id="UP001460270"/>
    </source>
</evidence>